<evidence type="ECO:0000256" key="7">
    <source>
        <dbReference type="ARBA" id="ARBA00022676"/>
    </source>
</evidence>
<dbReference type="FunFam" id="3.20.20.70:FF:000030">
    <property type="entry name" value="Nicotinate-nucleotide pyrophosphorylase, carboxylating"/>
    <property type="match status" value="1"/>
</dbReference>
<feature type="domain" description="Quinolinate phosphoribosyl transferase C-terminal" evidence="14">
    <location>
        <begin position="123"/>
        <end position="287"/>
    </location>
</feature>
<dbReference type="GO" id="GO:0034213">
    <property type="term" value="P:quinolinate catabolic process"/>
    <property type="evidence" value="ECO:0007669"/>
    <property type="project" value="TreeGrafter"/>
</dbReference>
<keyword evidence="6" id="KW-0662">Pyridine nucleotide biosynthesis</keyword>
<dbReference type="NCBIfam" id="TIGR00078">
    <property type="entry name" value="nadC"/>
    <property type="match status" value="1"/>
</dbReference>
<comment type="function">
    <text evidence="1">Involved in the catabolism of quinolinic acid (QA).</text>
</comment>
<sequence>MFQQDVSRAVRAALLEDLGDALTTLDQPDASADITAQLIPADRMASARIITREAGVFCGQPWVDEVFLQLNAQFGGDVQVEWQVQDGELLTPNQELFRLHGPARLLLTGERTALNFVQTLSGVATLTARYVAELAGTDCRLLDTRKTLPGLRTAQKYAVTCGGGKNHRIGLYDAYLIKENHILACGGIAEAIGEARRLNPGKPVEVEVESLAELEQALAARADIVMLDNFDVAMMSEAVAINQGRAKLEVSGNVTLDTLAEFAATGVDFISVGALTKHLRALDLSMRFIQQ</sequence>
<feature type="binding site" evidence="13">
    <location>
        <begin position="251"/>
        <end position="253"/>
    </location>
    <ligand>
        <name>substrate</name>
    </ligand>
</feature>
<protein>
    <recommendedName>
        <fullName evidence="11">Probable nicotinate-nucleotide pyrophosphorylase [carboxylating]</fullName>
        <ecNumber evidence="5">2.4.2.19</ecNumber>
    </recommendedName>
    <alternativeName>
        <fullName evidence="9">Quinolinate phosphoribosyltransferase [decarboxylating]</fullName>
    </alternativeName>
</protein>
<evidence type="ECO:0000256" key="13">
    <source>
        <dbReference type="PIRSR" id="PIRSR006250-1"/>
    </source>
</evidence>
<evidence type="ECO:0000256" key="4">
    <source>
        <dbReference type="ARBA" id="ARBA00011218"/>
    </source>
</evidence>
<dbReference type="EMBL" id="LJZX01000067">
    <property type="protein sequence ID" value="PKQ72864.1"/>
    <property type="molecule type" value="Genomic_DNA"/>
</dbReference>
<feature type="binding site" evidence="13">
    <location>
        <position position="168"/>
    </location>
    <ligand>
        <name>substrate</name>
    </ligand>
</feature>
<feature type="binding site" evidence="13">
    <location>
        <position position="228"/>
    </location>
    <ligand>
        <name>substrate</name>
    </ligand>
</feature>
<evidence type="ECO:0000313" key="17">
    <source>
        <dbReference type="Proteomes" id="UP000233526"/>
    </source>
</evidence>
<dbReference type="InterPro" id="IPR002638">
    <property type="entry name" value="Quinolinate_PRibosylTrfase_C"/>
</dbReference>
<reference evidence="16 17" key="1">
    <citation type="journal article" date="2017" name="Front. Microbiol.">
        <title>Strong Genomic and Phenotypic Heterogeneity in the Aeromonas sobria Species Complex.</title>
        <authorList>
            <person name="Gauthier J."/>
            <person name="Vincent A.T."/>
            <person name="Charette S.J."/>
            <person name="Derome N."/>
        </authorList>
    </citation>
    <scope>NUCLEOTIDE SEQUENCE [LARGE SCALE GENOMIC DNA]</scope>
    <source>
        <strain evidence="16 17">JF2635</strain>
    </source>
</reference>
<dbReference type="EC" id="2.4.2.19" evidence="5"/>
<dbReference type="Pfam" id="PF02749">
    <property type="entry name" value="QRPTase_N"/>
    <property type="match status" value="1"/>
</dbReference>
<dbReference type="GO" id="GO:0009435">
    <property type="term" value="P:NAD+ biosynthetic process"/>
    <property type="evidence" value="ECO:0007669"/>
    <property type="project" value="UniProtKB-UniPathway"/>
</dbReference>
<dbReference type="UniPathway" id="UPA00253">
    <property type="reaction ID" value="UER00331"/>
</dbReference>
<dbReference type="Gene3D" id="3.90.1170.20">
    <property type="entry name" value="Quinolinate phosphoribosyl transferase, N-terminal domain"/>
    <property type="match status" value="1"/>
</dbReference>
<comment type="caution">
    <text evidence="16">The sequence shown here is derived from an EMBL/GenBank/DDBJ whole genome shotgun (WGS) entry which is preliminary data.</text>
</comment>
<accession>A0A2N3IP54</accession>
<dbReference type="GO" id="GO:0005737">
    <property type="term" value="C:cytoplasm"/>
    <property type="evidence" value="ECO:0007669"/>
    <property type="project" value="TreeGrafter"/>
</dbReference>
<feature type="domain" description="Quinolinate phosphoribosyl transferase N-terminal" evidence="15">
    <location>
        <begin position="33"/>
        <end position="121"/>
    </location>
</feature>
<feature type="binding site" evidence="13">
    <location>
        <position position="207"/>
    </location>
    <ligand>
        <name>substrate</name>
    </ligand>
</feature>
<dbReference type="InterPro" id="IPR004393">
    <property type="entry name" value="NadC"/>
</dbReference>
<dbReference type="InterPro" id="IPR037128">
    <property type="entry name" value="Quinolinate_PRibosylTase_N_sf"/>
</dbReference>
<feature type="binding site" evidence="13">
    <location>
        <begin position="144"/>
        <end position="146"/>
    </location>
    <ligand>
        <name>substrate</name>
    </ligand>
</feature>
<evidence type="ECO:0000256" key="2">
    <source>
        <dbReference type="ARBA" id="ARBA00004893"/>
    </source>
</evidence>
<dbReference type="Gene3D" id="3.20.20.70">
    <property type="entry name" value="Aldolase class I"/>
    <property type="match status" value="1"/>
</dbReference>
<dbReference type="GO" id="GO:0004514">
    <property type="term" value="F:nicotinate-nucleotide diphosphorylase (carboxylating) activity"/>
    <property type="evidence" value="ECO:0007669"/>
    <property type="project" value="UniProtKB-EC"/>
</dbReference>
<evidence type="ECO:0000259" key="15">
    <source>
        <dbReference type="Pfam" id="PF02749"/>
    </source>
</evidence>
<evidence type="ECO:0000256" key="1">
    <source>
        <dbReference type="ARBA" id="ARBA00003237"/>
    </source>
</evidence>
<organism evidence="16 17">
    <name type="scientific">Aeromonas sobria</name>
    <dbReference type="NCBI Taxonomy" id="646"/>
    <lineage>
        <taxon>Bacteria</taxon>
        <taxon>Pseudomonadati</taxon>
        <taxon>Pseudomonadota</taxon>
        <taxon>Gammaproteobacteria</taxon>
        <taxon>Aeromonadales</taxon>
        <taxon>Aeromonadaceae</taxon>
        <taxon>Aeromonas</taxon>
    </lineage>
</organism>
<dbReference type="AlphaFoldDB" id="A0A2N3IP54"/>
<feature type="binding site" evidence="13">
    <location>
        <position position="178"/>
    </location>
    <ligand>
        <name>substrate</name>
    </ligand>
</feature>
<dbReference type="InterPro" id="IPR022412">
    <property type="entry name" value="Quinolinate_PRibosylTrfase_N"/>
</dbReference>
<dbReference type="RefSeq" id="WP_101320373.1">
    <property type="nucleotide sequence ID" value="NZ_CAWNSS010000067.1"/>
</dbReference>
<comment type="similarity">
    <text evidence="3 12">Belongs to the NadC/ModD family.</text>
</comment>
<evidence type="ECO:0000256" key="9">
    <source>
        <dbReference type="ARBA" id="ARBA00033102"/>
    </source>
</evidence>
<proteinExistence type="inferred from homology"/>
<dbReference type="CDD" id="cd01572">
    <property type="entry name" value="QPRTase"/>
    <property type="match status" value="1"/>
</dbReference>
<gene>
    <name evidence="16" type="ORF">AOX56_06020</name>
</gene>
<name>A0A2N3IP54_AERSO</name>
<evidence type="ECO:0000256" key="6">
    <source>
        <dbReference type="ARBA" id="ARBA00022642"/>
    </source>
</evidence>
<dbReference type="FunFam" id="3.90.1170.20:FF:000001">
    <property type="entry name" value="Nicotinate-nucleotide diphosphorylase (Carboxylating)"/>
    <property type="match status" value="1"/>
</dbReference>
<evidence type="ECO:0000256" key="3">
    <source>
        <dbReference type="ARBA" id="ARBA00009400"/>
    </source>
</evidence>
<dbReference type="Proteomes" id="UP000233526">
    <property type="component" value="Unassembled WGS sequence"/>
</dbReference>
<keyword evidence="8 12" id="KW-0808">Transferase</keyword>
<comment type="catalytic activity">
    <reaction evidence="10">
        <text>nicotinate beta-D-ribonucleotide + CO2 + diphosphate = quinolinate + 5-phospho-alpha-D-ribose 1-diphosphate + 2 H(+)</text>
        <dbReference type="Rhea" id="RHEA:12733"/>
        <dbReference type="ChEBI" id="CHEBI:15378"/>
        <dbReference type="ChEBI" id="CHEBI:16526"/>
        <dbReference type="ChEBI" id="CHEBI:29959"/>
        <dbReference type="ChEBI" id="CHEBI:33019"/>
        <dbReference type="ChEBI" id="CHEBI:57502"/>
        <dbReference type="ChEBI" id="CHEBI:58017"/>
        <dbReference type="EC" id="2.4.2.19"/>
    </reaction>
</comment>
<feature type="binding site" evidence="13">
    <location>
        <begin position="272"/>
        <end position="274"/>
    </location>
    <ligand>
        <name>substrate</name>
    </ligand>
</feature>
<dbReference type="PIRSF" id="PIRSF006250">
    <property type="entry name" value="NadC_ModD"/>
    <property type="match status" value="1"/>
</dbReference>
<comment type="subunit">
    <text evidence="4">Hexamer formed by 3 homodimers.</text>
</comment>
<evidence type="ECO:0000256" key="11">
    <source>
        <dbReference type="ARBA" id="ARBA00069173"/>
    </source>
</evidence>
<dbReference type="Pfam" id="PF01729">
    <property type="entry name" value="QRPTase_C"/>
    <property type="match status" value="1"/>
</dbReference>
<evidence type="ECO:0000313" key="16">
    <source>
        <dbReference type="EMBL" id="PKQ72864.1"/>
    </source>
</evidence>
<comment type="pathway">
    <text evidence="2">Cofactor biosynthesis; NAD(+) biosynthesis; nicotinate D-ribonucleotide from quinolinate: step 1/1.</text>
</comment>
<dbReference type="PANTHER" id="PTHR32179:SF3">
    <property type="entry name" value="NICOTINATE-NUCLEOTIDE PYROPHOSPHORYLASE [CARBOXYLATING]"/>
    <property type="match status" value="1"/>
</dbReference>
<evidence type="ECO:0000259" key="14">
    <source>
        <dbReference type="Pfam" id="PF01729"/>
    </source>
</evidence>
<evidence type="ECO:0000256" key="12">
    <source>
        <dbReference type="PIRNR" id="PIRNR006250"/>
    </source>
</evidence>
<dbReference type="InterPro" id="IPR013785">
    <property type="entry name" value="Aldolase_TIM"/>
</dbReference>
<keyword evidence="7 12" id="KW-0328">Glycosyltransferase</keyword>
<evidence type="ECO:0000256" key="5">
    <source>
        <dbReference type="ARBA" id="ARBA00011944"/>
    </source>
</evidence>
<evidence type="ECO:0000256" key="8">
    <source>
        <dbReference type="ARBA" id="ARBA00022679"/>
    </source>
</evidence>
<dbReference type="SUPFAM" id="SSF54675">
    <property type="entry name" value="Nicotinate/Quinolinate PRTase N-terminal domain-like"/>
    <property type="match status" value="1"/>
</dbReference>
<dbReference type="PANTHER" id="PTHR32179">
    <property type="entry name" value="NICOTINATE-NUCLEOTIDE PYROPHOSPHORYLASE [CARBOXYLATING]"/>
    <property type="match status" value="1"/>
</dbReference>
<dbReference type="SUPFAM" id="SSF51690">
    <property type="entry name" value="Nicotinate/Quinolinate PRTase C-terminal domain-like"/>
    <property type="match status" value="1"/>
</dbReference>
<dbReference type="InterPro" id="IPR027277">
    <property type="entry name" value="NadC/ModD"/>
</dbReference>
<feature type="binding site" evidence="13">
    <location>
        <position position="111"/>
    </location>
    <ligand>
        <name>substrate</name>
    </ligand>
</feature>
<evidence type="ECO:0000256" key="10">
    <source>
        <dbReference type="ARBA" id="ARBA00047445"/>
    </source>
</evidence>
<dbReference type="InterPro" id="IPR036068">
    <property type="entry name" value="Nicotinate_pribotase-like_C"/>
</dbReference>